<dbReference type="RefSeq" id="WP_074788842.1">
    <property type="nucleotide sequence ID" value="NZ_FNZX01000003.1"/>
</dbReference>
<dbReference type="InterPro" id="IPR008884">
    <property type="entry name" value="TylF_MeTrfase"/>
</dbReference>
<dbReference type="PANTHER" id="PTHR40036:SF1">
    <property type="entry name" value="MACROCIN O-METHYLTRANSFERASE"/>
    <property type="match status" value="1"/>
</dbReference>
<keyword evidence="1" id="KW-0808">Transferase</keyword>
<dbReference type="SUPFAM" id="SSF53335">
    <property type="entry name" value="S-adenosyl-L-methionine-dependent methyltransferases"/>
    <property type="match status" value="1"/>
</dbReference>
<reference evidence="2" key="1">
    <citation type="submission" date="2016-10" db="EMBL/GenBank/DDBJ databases">
        <authorList>
            <person name="Varghese N."/>
        </authorList>
    </citation>
    <scope>NUCLEOTIDE SEQUENCE [LARGE SCALE GENOMIC DNA]</scope>
    <source>
        <strain evidence="2">ACV-9</strain>
    </source>
</reference>
<dbReference type="GO" id="GO:0032259">
    <property type="term" value="P:methylation"/>
    <property type="evidence" value="ECO:0007669"/>
    <property type="project" value="UniProtKB-KW"/>
</dbReference>
<name>A0A1H7F979_9FIRM</name>
<evidence type="ECO:0000313" key="2">
    <source>
        <dbReference type="Proteomes" id="UP000182321"/>
    </source>
</evidence>
<dbReference type="AlphaFoldDB" id="A0A1H7F979"/>
<dbReference type="InterPro" id="IPR029063">
    <property type="entry name" value="SAM-dependent_MTases_sf"/>
</dbReference>
<dbReference type="Pfam" id="PF05711">
    <property type="entry name" value="TylF"/>
    <property type="match status" value="1"/>
</dbReference>
<dbReference type="GO" id="GO:0008168">
    <property type="term" value="F:methyltransferase activity"/>
    <property type="evidence" value="ECO:0007669"/>
    <property type="project" value="UniProtKB-KW"/>
</dbReference>
<proteinExistence type="predicted"/>
<dbReference type="Gene3D" id="3.40.50.150">
    <property type="entry name" value="Vaccinia Virus protein VP39"/>
    <property type="match status" value="1"/>
</dbReference>
<organism evidence="1 2">
    <name type="scientific">Pseudobutyrivibrio ruminis</name>
    <dbReference type="NCBI Taxonomy" id="46206"/>
    <lineage>
        <taxon>Bacteria</taxon>
        <taxon>Bacillati</taxon>
        <taxon>Bacillota</taxon>
        <taxon>Clostridia</taxon>
        <taxon>Lachnospirales</taxon>
        <taxon>Lachnospiraceae</taxon>
        <taxon>Pseudobutyrivibrio</taxon>
    </lineage>
</organism>
<keyword evidence="1" id="KW-0489">Methyltransferase</keyword>
<keyword evidence="2" id="KW-1185">Reference proteome</keyword>
<evidence type="ECO:0000313" key="1">
    <source>
        <dbReference type="EMBL" id="SEK21897.1"/>
    </source>
</evidence>
<accession>A0A1H7F979</accession>
<dbReference type="EMBL" id="FNZX01000003">
    <property type="protein sequence ID" value="SEK21897.1"/>
    <property type="molecule type" value="Genomic_DNA"/>
</dbReference>
<sequence>MKWIKAYKNWLKDTHERLIHIENKIDDCINQNDLLKNDLQDIKVSHKSLFEDINNLEKLYSKSNIEITKRLIEIRERLIHIENKENEILGYTRENEFKAINQSSSKEYLSIFPDSFINGKHTLFSRNKAYYIKKNTDNNLKDYSRLLTFTLNIEKVISDNIEGSLAELGVYKGSNAAFMARYATENDRKMYIIDTFEGFSEEDISGIDSCKSKQFEDTSLEAVKEFCGEGEGIIYVKGYFPESVTKELEDDQFSFVSLDCDLYKPIRAGLEFFYPRLNKGGMIFIHDYSSGYWEGCTQAVNEFCDENELSVVLMPDKSGTAVIVR</sequence>
<protein>
    <submittedName>
        <fullName evidence="1">Macrocin-O-methyltransferase (TylF)</fullName>
    </submittedName>
</protein>
<dbReference type="PANTHER" id="PTHR40036">
    <property type="entry name" value="MACROCIN O-METHYLTRANSFERASE"/>
    <property type="match status" value="1"/>
</dbReference>
<gene>
    <name evidence="1" type="ORF">SAMN02910377_00351</name>
</gene>
<dbReference type="Proteomes" id="UP000182321">
    <property type="component" value="Unassembled WGS sequence"/>
</dbReference>